<feature type="compositionally biased region" description="Gly residues" evidence="2">
    <location>
        <begin position="2715"/>
        <end position="2725"/>
    </location>
</feature>
<feature type="region of interest" description="Disordered" evidence="2">
    <location>
        <begin position="2714"/>
        <end position="2744"/>
    </location>
</feature>
<feature type="domain" description="Type VII secretion system protein EssD-like" evidence="3">
    <location>
        <begin position="2835"/>
        <end position="2939"/>
    </location>
</feature>
<keyword evidence="1" id="KW-0677">Repeat</keyword>
<feature type="region of interest" description="Disordered" evidence="2">
    <location>
        <begin position="1342"/>
        <end position="1429"/>
    </location>
</feature>
<dbReference type="SUPFAM" id="SSF49899">
    <property type="entry name" value="Concanavalin A-like lectins/glucanases"/>
    <property type="match status" value="1"/>
</dbReference>
<feature type="region of interest" description="Disordered" evidence="2">
    <location>
        <begin position="2350"/>
        <end position="2371"/>
    </location>
</feature>
<dbReference type="NCBIfam" id="TIGR01643">
    <property type="entry name" value="YD_repeat_2x"/>
    <property type="match status" value="9"/>
</dbReference>
<dbReference type="KEGG" id="amog:QRX60_30125"/>
<dbReference type="Pfam" id="PF13385">
    <property type="entry name" value="Laminin_G_3"/>
    <property type="match status" value="1"/>
</dbReference>
<keyword evidence="7" id="KW-1185">Reference proteome</keyword>
<proteinExistence type="predicted"/>
<feature type="compositionally biased region" description="Polar residues" evidence="2">
    <location>
        <begin position="1358"/>
        <end position="1369"/>
    </location>
</feature>
<feature type="region of interest" description="Disordered" evidence="2">
    <location>
        <begin position="22"/>
        <end position="123"/>
    </location>
</feature>
<feature type="compositionally biased region" description="Polar residues" evidence="2">
    <location>
        <begin position="107"/>
        <end position="119"/>
    </location>
</feature>
<feature type="compositionally biased region" description="Polar residues" evidence="2">
    <location>
        <begin position="2766"/>
        <end position="2782"/>
    </location>
</feature>
<feature type="compositionally biased region" description="Low complexity" evidence="2">
    <location>
        <begin position="1370"/>
        <end position="1382"/>
    </location>
</feature>
<evidence type="ECO:0000259" key="5">
    <source>
        <dbReference type="Pfam" id="PF25023"/>
    </source>
</evidence>
<protein>
    <submittedName>
        <fullName evidence="6">RHS repeat-associated core domain-containing protein</fullName>
    </submittedName>
</protein>
<dbReference type="Pfam" id="PF20148">
    <property type="entry name" value="DUF6531"/>
    <property type="match status" value="1"/>
</dbReference>
<feature type="region of interest" description="Disordered" evidence="2">
    <location>
        <begin position="2766"/>
        <end position="2792"/>
    </location>
</feature>
<dbReference type="Gene3D" id="3.40.570.10">
    <property type="entry name" value="Extracellular Endonuclease, subunit A"/>
    <property type="match status" value="1"/>
</dbReference>
<evidence type="ECO:0000313" key="6">
    <source>
        <dbReference type="EMBL" id="WIX98314.1"/>
    </source>
</evidence>
<dbReference type="Gene3D" id="2.180.10.10">
    <property type="entry name" value="RHS repeat-associated core"/>
    <property type="match status" value="4"/>
</dbReference>
<dbReference type="Pfam" id="PF25023">
    <property type="entry name" value="TEN_YD-shell"/>
    <property type="match status" value="1"/>
</dbReference>
<dbReference type="InterPro" id="IPR006530">
    <property type="entry name" value="YD"/>
</dbReference>
<dbReference type="Proteomes" id="UP001239397">
    <property type="component" value="Chromosome"/>
</dbReference>
<evidence type="ECO:0000259" key="4">
    <source>
        <dbReference type="Pfam" id="PF20148"/>
    </source>
</evidence>
<dbReference type="InterPro" id="IPR045351">
    <property type="entry name" value="DUF6531"/>
</dbReference>
<feature type="compositionally biased region" description="Polar residues" evidence="2">
    <location>
        <begin position="2392"/>
        <end position="2402"/>
    </location>
</feature>
<dbReference type="PANTHER" id="PTHR32305:SF15">
    <property type="entry name" value="PROTEIN RHSA-RELATED"/>
    <property type="match status" value="1"/>
</dbReference>
<feature type="region of interest" description="Disordered" evidence="2">
    <location>
        <begin position="2384"/>
        <end position="2408"/>
    </location>
</feature>
<feature type="region of interest" description="Disordered" evidence="2">
    <location>
        <begin position="1523"/>
        <end position="1565"/>
    </location>
</feature>
<evidence type="ECO:0000313" key="7">
    <source>
        <dbReference type="Proteomes" id="UP001239397"/>
    </source>
</evidence>
<organism evidence="6 7">
    <name type="scientific">Amycolatopsis mongoliensis</name>
    <dbReference type="NCBI Taxonomy" id="715475"/>
    <lineage>
        <taxon>Bacteria</taxon>
        <taxon>Bacillati</taxon>
        <taxon>Actinomycetota</taxon>
        <taxon>Actinomycetes</taxon>
        <taxon>Pseudonocardiales</taxon>
        <taxon>Pseudonocardiaceae</taxon>
        <taxon>Amycolatopsis</taxon>
    </lineage>
</organism>
<feature type="domain" description="DUF6531" evidence="4">
    <location>
        <begin position="745"/>
        <end position="818"/>
    </location>
</feature>
<dbReference type="InterPro" id="IPR044927">
    <property type="entry name" value="Endonuclea_NS_2"/>
</dbReference>
<dbReference type="EMBL" id="CP127295">
    <property type="protein sequence ID" value="WIX98314.1"/>
    <property type="molecule type" value="Genomic_DNA"/>
</dbReference>
<dbReference type="InterPro" id="IPR022385">
    <property type="entry name" value="Rhs_assc_core"/>
</dbReference>
<dbReference type="RefSeq" id="WP_285994799.1">
    <property type="nucleotide sequence ID" value="NZ_CP127295.1"/>
</dbReference>
<evidence type="ECO:0000256" key="2">
    <source>
        <dbReference type="SAM" id="MobiDB-lite"/>
    </source>
</evidence>
<feature type="domain" description="Teneurin-like YD-shell" evidence="5">
    <location>
        <begin position="2307"/>
        <end position="2455"/>
    </location>
</feature>
<dbReference type="InterPro" id="IPR050708">
    <property type="entry name" value="T6SS_VgrG/RHS"/>
</dbReference>
<dbReference type="NCBIfam" id="TIGR03696">
    <property type="entry name" value="Rhs_assc_core"/>
    <property type="match status" value="1"/>
</dbReference>
<dbReference type="InterPro" id="IPR031325">
    <property type="entry name" value="RHS_repeat"/>
</dbReference>
<accession>A0A9Y2JIF9</accession>
<feature type="compositionally biased region" description="Polar residues" evidence="2">
    <location>
        <begin position="2350"/>
        <end position="2362"/>
    </location>
</feature>
<dbReference type="Gene3D" id="2.60.120.200">
    <property type="match status" value="1"/>
</dbReference>
<dbReference type="PANTHER" id="PTHR32305">
    <property type="match status" value="1"/>
</dbReference>
<dbReference type="InterPro" id="IPR044929">
    <property type="entry name" value="DNA/RNA_non-sp_Endonuclease_sf"/>
</dbReference>
<sequence length="2982" mass="311451">MVLALVAVVVTPVPAPPRAGLPAGASAAGPVQQSGSASDVVAGGDSHAKLAAGKRDQPRPPGAVPDATAVLPVQVRPTGPQHEKPVVRQQFTGPAIDPKATERPQDRSATTQTFQNPDGSRTLRVFPDQRFAHRPDGSWQPIDVTLSPQQGRIRPKTPGADVGFATTANDPALARLAFDATHVLAYGLDGAAPVAGKAEGAQVTYAGTLPGVDVRLAATPAGLTEQLVLAGRDASASYTYTLALAGLQPRLTAAGDVELVAGDQIFGVLPAGQMWDSATPAVRSSAVHYGLKQVGPGSWKLSLDIDPVWLHDPARVFPVTVDPSMGQFNADGDDTYVRSDNGARNNQLLAAGHASGALNRSYLHLGSALNQLRNDFIVGGTLDLKAVDATNAGGLQLSAFEVTQPWSGSPAWPGPAVGRLLGQSGPVASTTSPSWVGVPLDPNVLTDWSHGAAMGNGVSVRAANEAAANGILFESADNGGTQVPYLDVRYAPDGASYQVTDVLQPTNTTAGWMTVQVTNRGATTWNGGYHFGYWIQETNTLYQGTALPAVGPGGVTTLSQVPIGPLPPGKYHVVLSMWDPAGHDFASADGVPNAVLDLNVDDVAPTSNYQQPAVGEVVETLTPTLYAQGVDPDNWPAKGLTYKFRLCSDSAFTQDCRESGWGGPSWSPAADSLYWGRTYYWGVLVDDTAKQTPCWVGPAYDPNQAGCVVVANSPSSLRFTTRVAQPEITSHLAGSPGTVEGPGLDPQIGNYSLANTDSAVKAVGPALGIDRTYNSLDPRRDTAFGLGWASRLDMKLAADGDGSGNVVLTYPDGRQLRFGHNPDDSYTSPMGDSTVLDHKNSGSASFTLRDASGGEWLFDASLRLSAIIDPAGLRQNLHYATGTDQIDTITNAIANGPTDRTLSLTWSGNHVTSVAEPAPSVGAPAPTWTYTYNGDQLTSACAPGAAPNCTTYGYTPGSHYRSSVSDDKPQAYYRFDEQPDATTTLASAVALHPGGENATAHGVLTDSAPGPLAGTSDGAATFAGNGYVVLPQGLTTETMSPSVEMWFKTTGSGTLFALQDKDFAPGAGAGTATPVLYVGTDGLLYGGFPTQPGSGPTQVVSHATVNDGAWHHAALSAAIGSQTLYLDGVAVGSVDGLIDQKQMHSAVLGAGYAKGYPATNDGDFYLNGGSIDEAAIYRRTLGALAVADHFAAAKAASELTSVKLPQDNRGYATLTYDDLTDRVATLVDHRGLKWTMDPTTVDETQDNSLGYLRWINPVRTAVVHGPAGYGDWTYTFDAAAAGRIMKSTHNGATRSYEYNTSGFLSATVDEDGDRFEQTTDDRGNVLSRKSCRAAGSCNTSYSTYLTPSNPLDPRGNKLATSSDARSSGPSDTTYRTTYSYDSAGRPTGTTSPVPNGQTQRPATSIVYSDGSPASVDGGKVPAGLPIKSTGARGQVTTYQYYRNGDLAETDDPAGLRTQHTYDALGRVLTTTTLNGGGVAFGVTSYTYTPRSQVATATGPQVTNPITGAVHAKVTSYSYDGDGNITGVTESDTLPQSQGGDQPRVTTSTYDAHDRPLQTTHPDSGVEKYSYSADALSTYTTDVRGFVWTRTNDELGRLRNTAVSGTGVDAQDPDQTSMGVETRSYTPAGRLQFDTDAMGRTTAYTYWSDGLRASTVAKNYRGPDGTTRDIVTDQLTYDAAGHVGTEVTAGGVTTATTYDNAGLPVTTTFDPATLKRTTTYTRDLDGNPLTVRTGGTADPDRVETTSYSYDPAGRVGQETDQLSATAAYTVGYLRDERGLPTTVTDRRGLATTYTYDGTGALVTTTHPAADVWQAGQRTASVQGKETLGRNAFGEVTQAKDAAGGVTLTGRDVMGRAVSGTLPAYSPPDSSSPITATTTTAYDLAGNVTSQTDPLGRKTVQTYDPYNRVSTITTPQVGDTPSVTSFGYDRMGEQTSVTKPSGARQQFTYDQLGRPITATRVDRSSGTTAYYTTTTAYDDAGNATSVTTPMGEKTITSYDAAGSPSLVTDPTGRVTGYGYDNAGRRTSVTAPSGLTTSTGFDLLGRATTVSQASAGKTVRTTTIGYDANGNAISTLSPEGRLTTVGYDALDRPVSQVEKVDSAHSITTSTGYDALGNRSHAVDGNGHATDYTSTPWGLHESTIEPATAAYPNAADRTWTTSYDAAGQAVRQTEPGGIVRTRTFDAQGRLALETGAGAEASTSDRKLGYDLDGNIASQTGPAGTTTYHYDDRGNMLSSTGPVTAGTYAYDGDNRLTGRTDAAGAATFGYDPAGRLASTVDPVTNRTMSYGYDPAGRLASVTDNQTSKTTARTIGYDSLDRVASDQLTQVPEAGVPPVTKLGVTYGYDLDDNVTTKTDLGTGTSATNGYGYDGAGRLSSWTDPNNVTTTYGWDDAGNRTSAGGQTFSYDERNQLTSGGGATYTYTARGTQASFTQNGRSTQSGFDAFDRQVTHGQAQYGYDSLDRASTRNGSDIGYDGLTNNQVSADGRVIERLPGGAPLSDKASGSSLPGRTLFQNQHGDVVGRYLGGIADSQKTYDPFGTVTSSNGEASSLGFQGSYTDPDTGQVDMAARWYTPATGRFASRDSVDVPPSPSWASNKYAYGNANPVTDNDPSGHFVGPEVVEECGIEGRGVAAVAGGIGTAADPLGGEALAGAGAIDFVGCVAAAEIIEGLGGVVIVPGGVTTGFVSGGIGRALRNPRGDETPGGCRVVIRGCYQPKPGGGGDGGGGDLPPTGPPGPPAPPVPPPPPPLWLENILRHLPRLLAGATATLTRPSTTDASTPQTKVTNPGPGMTQGATTVTIDPALLQATMEEMAAFQAQIGISMNANKDDEDCDQIEKNGPLDAASRATGAFAHLCTAKTKAATRKSWGGWTPPGWPADNRGPNGWIYHRGHLLGNQFGGTQNPDNVVTMYARANTPVMRDFESLVATDLKSDNLYYVVVPIYGPGNPKGKPIAIDILERTDRGGCRSDLIENTSQATEYRDLFCP</sequence>
<dbReference type="Pfam" id="PF13930">
    <property type="entry name" value="Endonuclea_NS_2"/>
    <property type="match status" value="1"/>
</dbReference>
<dbReference type="InterPro" id="IPR056823">
    <property type="entry name" value="TEN-like_YD-shell"/>
</dbReference>
<dbReference type="Pfam" id="PF05593">
    <property type="entry name" value="RHS_repeat"/>
    <property type="match status" value="8"/>
</dbReference>
<feature type="compositionally biased region" description="Pro residues" evidence="2">
    <location>
        <begin position="2728"/>
        <end position="2744"/>
    </location>
</feature>
<reference evidence="6 7" key="1">
    <citation type="submission" date="2023-06" db="EMBL/GenBank/DDBJ databases">
        <authorList>
            <person name="Oyuntsetseg B."/>
            <person name="Kim S.B."/>
        </authorList>
    </citation>
    <scope>NUCLEOTIDE SEQUENCE [LARGE SCALE GENOMIC DNA]</scope>
    <source>
        <strain evidence="6 7">4-36</strain>
    </source>
</reference>
<name>A0A9Y2JIF9_9PSEU</name>
<evidence type="ECO:0000256" key="1">
    <source>
        <dbReference type="ARBA" id="ARBA00022737"/>
    </source>
</evidence>
<feature type="compositionally biased region" description="Polar residues" evidence="2">
    <location>
        <begin position="1387"/>
        <end position="1406"/>
    </location>
</feature>
<feature type="compositionally biased region" description="Polar residues" evidence="2">
    <location>
        <begin position="1525"/>
        <end position="1549"/>
    </location>
</feature>
<evidence type="ECO:0000259" key="3">
    <source>
        <dbReference type="Pfam" id="PF13930"/>
    </source>
</evidence>
<dbReference type="InterPro" id="IPR013320">
    <property type="entry name" value="ConA-like_dom_sf"/>
</dbReference>
<gene>
    <name evidence="6" type="ORF">QRX60_30125</name>
</gene>